<organism evidence="1 2">
    <name type="scientific">Mycobacterium phage Trixie</name>
    <dbReference type="NCBI Taxonomy" id="1071503"/>
    <lineage>
        <taxon>Viruses</taxon>
        <taxon>Duplodnaviria</taxon>
        <taxon>Heunggongvirae</taxon>
        <taxon>Uroviricota</taxon>
        <taxon>Caudoviricetes</taxon>
        <taxon>Fromanvirus</taxon>
        <taxon>Fromanvirus trixie</taxon>
    </lineage>
</organism>
<dbReference type="Proteomes" id="UP000008902">
    <property type="component" value="Segment"/>
</dbReference>
<dbReference type="GeneID" id="18565109"/>
<dbReference type="OrthoDB" id="16914at10239"/>
<proteinExistence type="predicted"/>
<dbReference type="EMBL" id="JN408461">
    <property type="protein sequence ID" value="AEL17835.1"/>
    <property type="molecule type" value="Genomic_DNA"/>
</dbReference>
<protein>
    <submittedName>
        <fullName evidence="1">Uncharacterized protein</fullName>
    </submittedName>
</protein>
<keyword evidence="2" id="KW-1185">Reference proteome</keyword>
<evidence type="ECO:0000313" key="1">
    <source>
        <dbReference type="EMBL" id="AEL17835.1"/>
    </source>
</evidence>
<evidence type="ECO:0000313" key="2">
    <source>
        <dbReference type="Proteomes" id="UP000008902"/>
    </source>
</evidence>
<reference evidence="1 2" key="1">
    <citation type="journal article" date="2012" name="J. Virol.">
        <title>Complete Genome Sequences of 138 Mycobacteriophages.</title>
        <authorList>
            <consortium name="the Science Education Alliance Phage Hunters Advancing Genomics and Evolutionary Science Program"/>
            <consortium name="the KwaZulu-Natal Research Institute for Tuberculosis and HIV Mycobacterial Genetics Course Students"/>
            <consortium name="the Phage Hunters Integrating Research and Education Program"/>
            <person name="Hatfull G.F."/>
        </authorList>
    </citation>
    <scope>NUCLEOTIDE SEQUENCE [LARGE SCALE GENOMIC DNA]</scope>
</reference>
<dbReference type="RefSeq" id="YP_009017136.1">
    <property type="nucleotide sequence ID" value="NC_023731.1"/>
</dbReference>
<name>G1JV55_9CAUD</name>
<dbReference type="KEGG" id="vg:18565109"/>
<accession>G1JV55</accession>
<gene>
    <name evidence="1" type="primary">3</name>
    <name evidence="1" type="ORF">TRIXIE_3</name>
</gene>
<sequence>MSGFDDKIVDQAQAIVPADDYDALPLAGPGRWAHVPGGLTLYTNDDTVLFAQGDMSTIESSYLFQAMEKLRLAGKTASQAFDILRLEADAISGDLSELAEE</sequence>